<dbReference type="EMBL" id="JSUM01000015">
    <property type="protein sequence ID" value="KGQ69646.1"/>
    <property type="molecule type" value="Genomic_DNA"/>
</dbReference>
<reference evidence="1 2" key="1">
    <citation type="submission" date="2014-11" db="EMBL/GenBank/DDBJ databases">
        <title>Draft genome sequence of Chelonobacter oris 1662T, associated with respiratory disease in Hermann's Tortoises.</title>
        <authorList>
            <person name="Kudirkiene E."/>
            <person name="Hansen M.J."/>
            <person name="Bojesen A.M."/>
        </authorList>
    </citation>
    <scope>NUCLEOTIDE SEQUENCE [LARGE SCALE GENOMIC DNA]</scope>
    <source>
        <strain evidence="1 2">1662</strain>
    </source>
</reference>
<dbReference type="RefSeq" id="WP_034617360.1">
    <property type="nucleotide sequence ID" value="NZ_JSUM01000015.1"/>
</dbReference>
<keyword evidence="2" id="KW-1185">Reference proteome</keyword>
<evidence type="ECO:0000313" key="2">
    <source>
        <dbReference type="Proteomes" id="UP000030380"/>
    </source>
</evidence>
<comment type="caution">
    <text evidence="1">The sequence shown here is derived from an EMBL/GenBank/DDBJ whole genome shotgun (WGS) entry which is preliminary data.</text>
</comment>
<dbReference type="OrthoDB" id="5684228at2"/>
<name>A0A0A3AK16_9PAST</name>
<evidence type="ECO:0000313" key="1">
    <source>
        <dbReference type="EMBL" id="KGQ69646.1"/>
    </source>
</evidence>
<organism evidence="1 2">
    <name type="scientific">Chelonobacter oris</name>
    <dbReference type="NCBI Taxonomy" id="505317"/>
    <lineage>
        <taxon>Bacteria</taxon>
        <taxon>Pseudomonadati</taxon>
        <taxon>Pseudomonadota</taxon>
        <taxon>Gammaproteobacteria</taxon>
        <taxon>Pasteurellales</taxon>
        <taxon>Pasteurellaceae</taxon>
        <taxon>Chelonobacter</taxon>
    </lineage>
</organism>
<accession>A0A0A3AK16</accession>
<proteinExistence type="predicted"/>
<gene>
    <name evidence="1" type="ORF">OA57_10305</name>
</gene>
<dbReference type="STRING" id="505317.OA57_10305"/>
<dbReference type="AlphaFoldDB" id="A0A0A3AK16"/>
<sequence>MLLWGGLLVFAFVVWRLTARQPRILKRGRFKRAHSVCLGGRQYYIEDVVFEDYQQAIHGYFKIVSDLYQCAVPLEVEYDFFDFYSVIIRFEGATVRLLRCVDKVRLIKSMQAMPIQTFEQAVESIAYKNI</sequence>
<protein>
    <submittedName>
        <fullName evidence="1">Uncharacterized protein</fullName>
    </submittedName>
</protein>
<dbReference type="Proteomes" id="UP000030380">
    <property type="component" value="Unassembled WGS sequence"/>
</dbReference>